<organism evidence="11 12">
    <name type="scientific">Trichuris suis</name>
    <name type="common">pig whipworm</name>
    <dbReference type="NCBI Taxonomy" id="68888"/>
    <lineage>
        <taxon>Eukaryota</taxon>
        <taxon>Metazoa</taxon>
        <taxon>Ecdysozoa</taxon>
        <taxon>Nematoda</taxon>
        <taxon>Enoplea</taxon>
        <taxon>Dorylaimia</taxon>
        <taxon>Trichinellida</taxon>
        <taxon>Trichuridae</taxon>
        <taxon>Trichuris</taxon>
    </lineage>
</organism>
<feature type="transmembrane region" description="Helical" evidence="8">
    <location>
        <begin position="305"/>
        <end position="323"/>
    </location>
</feature>
<feature type="transmembrane region" description="Helical" evidence="8">
    <location>
        <begin position="350"/>
        <end position="371"/>
    </location>
</feature>
<feature type="transmembrane region" description="Helical" evidence="8">
    <location>
        <begin position="392"/>
        <end position="413"/>
    </location>
</feature>
<evidence type="ECO:0000256" key="4">
    <source>
        <dbReference type="ARBA" id="ARBA00022824"/>
    </source>
</evidence>
<dbReference type="PANTHER" id="PTHR14463:SF5">
    <property type="entry name" value="LIPASE MATURATION FACTOR 2"/>
    <property type="match status" value="1"/>
</dbReference>
<dbReference type="GO" id="GO:0051604">
    <property type="term" value="P:protein maturation"/>
    <property type="evidence" value="ECO:0007669"/>
    <property type="project" value="InterPro"/>
</dbReference>
<dbReference type="Pfam" id="PF06762">
    <property type="entry name" value="LMF1"/>
    <property type="match status" value="1"/>
</dbReference>
<reference evidence="11 12" key="1">
    <citation type="journal article" date="2014" name="Nat. Genet.">
        <title>Genome and transcriptome of the porcine whipworm Trichuris suis.</title>
        <authorList>
            <person name="Jex A.R."/>
            <person name="Nejsum P."/>
            <person name="Schwarz E.M."/>
            <person name="Hu L."/>
            <person name="Young N.D."/>
            <person name="Hall R.S."/>
            <person name="Korhonen P.K."/>
            <person name="Liao S."/>
            <person name="Thamsborg S."/>
            <person name="Xia J."/>
            <person name="Xu P."/>
            <person name="Wang S."/>
            <person name="Scheerlinck J.P."/>
            <person name="Hofmann A."/>
            <person name="Sternberg P.W."/>
            <person name="Wang J."/>
            <person name="Gasser R.B."/>
        </authorList>
    </citation>
    <scope>NUCLEOTIDE SEQUENCE [LARGE SCALE GENOMIC DNA]</scope>
    <source>
        <strain evidence="11">DCEP-RM93M</strain>
    </source>
</reference>
<dbReference type="AlphaFoldDB" id="A0A085M8H6"/>
<proteinExistence type="inferred from homology"/>
<name>A0A085M8H6_9BILA</name>
<protein>
    <recommendedName>
        <fullName evidence="8">Lipase maturation factor</fullName>
    </recommendedName>
</protein>
<evidence type="ECO:0000256" key="3">
    <source>
        <dbReference type="ARBA" id="ARBA00022692"/>
    </source>
</evidence>
<evidence type="ECO:0000313" key="12">
    <source>
        <dbReference type="Proteomes" id="UP000030764"/>
    </source>
</evidence>
<keyword evidence="6 8" id="KW-0472">Membrane</keyword>
<comment type="subcellular location">
    <subcellularLocation>
        <location evidence="1 8">Endoplasmic reticulum membrane</location>
        <topology evidence="1 8">Multi-pass membrane protein</topology>
    </subcellularLocation>
</comment>
<dbReference type="InterPro" id="IPR057434">
    <property type="entry name" value="LMF1/2_N"/>
</dbReference>
<dbReference type="Proteomes" id="UP000030764">
    <property type="component" value="Unassembled WGS sequence"/>
</dbReference>
<feature type="transmembrane region" description="Helical" evidence="8">
    <location>
        <begin position="9"/>
        <end position="27"/>
    </location>
</feature>
<dbReference type="Pfam" id="PF25179">
    <property type="entry name" value="LMF1_C"/>
    <property type="match status" value="1"/>
</dbReference>
<sequence length="684" mass="78432">MHPSCVRELILKGLSLTYLWAFASLYHQTPGLYGDEGIFPISNMLKCDDTPLRCSFLGKLPTILHLSEMVSLSPSEAMEAGLLVGMLVAGLSFTFVLLRNTLSYLIMWYLYLSFVQVGGDFLYFQWDSLLLEAGFLAILLAPIRILRRPTTKWLPQDNVTIFLFRWLGFRLMFASGVVKLLIQDQTWWTLTALHYHFNSQCIPTPLAWYAHQLPGFVKQFSVAATFVILIFLSLFMLSPSKHLRYVAFGGQSLLMVLIALTGNYNFFNFLCVVICSSALVDSSFSRTGTHTWKNRFKRYSLLRSCGIATGYAFLVAATCRWFSLERSPKDFLRFSLNIELAKFHPNVTRYLPWVMFLGITMFFSEVVAAMLRLRSDFKKERIFKRLWYTFQCILMCIAAAAVFSVSLVPLTFIDRFTWDHIPEQLKNAHEATEKYHIAHSYGLFASMTGVGGRPEIVLEGANKINGTWKEYNFLYKPGAPYRRPPVAEPHQPRLDWQMWFASLTNSFQEMPWFLSMTHKLLKQSKPVMKLIDKSPFEKPPKYIRATLYTYNFTNWDDLKNDWWTREVKKEFMHPTSVDDDNLLRYLKENGLIVERTVKRRQNDIASRLLQAARQFSDHFSGVQFVYGVTCTVLAPVLVPKIIGKRARGTGRLAAANSPLRQFEAGQLPAGQLAAAGSVLLYPPL</sequence>
<feature type="domain" description="Lipase maturation factor 1/2 N-terminal" evidence="9">
    <location>
        <begin position="123"/>
        <end position="285"/>
    </location>
</feature>
<dbReference type="GO" id="GO:0005789">
    <property type="term" value="C:endoplasmic reticulum membrane"/>
    <property type="evidence" value="ECO:0007669"/>
    <property type="project" value="UniProtKB-SubCell"/>
</dbReference>
<evidence type="ECO:0000256" key="8">
    <source>
        <dbReference type="RuleBase" id="RU361229"/>
    </source>
</evidence>
<comment type="function">
    <text evidence="8">Involved in the maturation of specific proteins in the endoplasmic reticulum.</text>
</comment>
<feature type="transmembrane region" description="Helical" evidence="8">
    <location>
        <begin position="129"/>
        <end position="147"/>
    </location>
</feature>
<dbReference type="EMBL" id="KL363216">
    <property type="protein sequence ID" value="KFD53522.1"/>
    <property type="molecule type" value="Genomic_DNA"/>
</dbReference>
<feature type="transmembrane region" description="Helical" evidence="8">
    <location>
        <begin position="216"/>
        <end position="236"/>
    </location>
</feature>
<keyword evidence="3 8" id="KW-0812">Transmembrane</keyword>
<accession>A0A085M8H6</accession>
<evidence type="ECO:0000256" key="7">
    <source>
        <dbReference type="ARBA" id="ARBA00023180"/>
    </source>
</evidence>
<feature type="domain" description="Lipase maturation factor 1/2 C-terminal" evidence="10">
    <location>
        <begin position="438"/>
        <end position="572"/>
    </location>
</feature>
<evidence type="ECO:0000313" key="11">
    <source>
        <dbReference type="EMBL" id="KFD53522.1"/>
    </source>
</evidence>
<keyword evidence="5 8" id="KW-1133">Transmembrane helix</keyword>
<feature type="transmembrane region" description="Helical" evidence="8">
    <location>
        <begin position="105"/>
        <end position="123"/>
    </location>
</feature>
<keyword evidence="12" id="KW-1185">Reference proteome</keyword>
<keyword evidence="7" id="KW-0325">Glycoprotein</keyword>
<evidence type="ECO:0000256" key="6">
    <source>
        <dbReference type="ARBA" id="ARBA00023136"/>
    </source>
</evidence>
<evidence type="ECO:0000256" key="5">
    <source>
        <dbReference type="ARBA" id="ARBA00022989"/>
    </source>
</evidence>
<evidence type="ECO:0000256" key="2">
    <source>
        <dbReference type="ARBA" id="ARBA00005512"/>
    </source>
</evidence>
<comment type="similarity">
    <text evidence="2 8">Belongs to the lipase maturation factor family.</text>
</comment>
<keyword evidence="4 8" id="KW-0256">Endoplasmic reticulum</keyword>
<evidence type="ECO:0000259" key="10">
    <source>
        <dbReference type="Pfam" id="PF25179"/>
    </source>
</evidence>
<dbReference type="InterPro" id="IPR057433">
    <property type="entry name" value="LMF1/2_C"/>
</dbReference>
<dbReference type="InterPro" id="IPR009613">
    <property type="entry name" value="LMF"/>
</dbReference>
<evidence type="ECO:0000259" key="9">
    <source>
        <dbReference type="Pfam" id="PF06762"/>
    </source>
</evidence>
<feature type="transmembrane region" description="Helical" evidence="8">
    <location>
        <begin position="266"/>
        <end position="284"/>
    </location>
</feature>
<evidence type="ECO:0000256" key="1">
    <source>
        <dbReference type="ARBA" id="ARBA00004477"/>
    </source>
</evidence>
<dbReference type="PANTHER" id="PTHR14463">
    <property type="entry name" value="LIPASE MATURATION FACTOR"/>
    <property type="match status" value="1"/>
</dbReference>
<gene>
    <name evidence="11" type="ORF">M513_05628</name>
</gene>
<feature type="transmembrane region" description="Helical" evidence="8">
    <location>
        <begin position="80"/>
        <end position="98"/>
    </location>
</feature>